<sequence length="241" mass="23324">MPAPLPHPAAHPRHPARTSPVRTAAARTAPGRAASAALAVLLLAVAAVLAVLGPAGPAAAHGDSIHFDLSCLGDGHPRAVAAWDNDGDPVTETVAAELNAVASDGRTVGPWKLIAVPGAPATFTTAQALPPGQWKVSVESAFPALGRGEAELTVTAVPGDGAAPSPAASAPAATPSVAASAPAAGSTPASVASTPAARTVADPAPADRGWSGGALALALGCCAAVVGAVLLATRLLRRARG</sequence>
<keyword evidence="2" id="KW-0472">Membrane</keyword>
<keyword evidence="2" id="KW-1133">Transmembrane helix</keyword>
<keyword evidence="2" id="KW-0812">Transmembrane</keyword>
<feature type="region of interest" description="Disordered" evidence="1">
    <location>
        <begin position="1"/>
        <end position="27"/>
    </location>
</feature>
<dbReference type="EMBL" id="BAAALF010000127">
    <property type="protein sequence ID" value="GAA1258160.1"/>
    <property type="molecule type" value="Genomic_DNA"/>
</dbReference>
<keyword evidence="4" id="KW-1185">Reference proteome</keyword>
<accession>A0ABP4HBL8</accession>
<feature type="transmembrane region" description="Helical" evidence="2">
    <location>
        <begin position="210"/>
        <end position="232"/>
    </location>
</feature>
<dbReference type="Proteomes" id="UP001500037">
    <property type="component" value="Unassembled WGS sequence"/>
</dbReference>
<gene>
    <name evidence="3" type="ORF">GCM10009665_55510</name>
</gene>
<dbReference type="RefSeq" id="WP_344444752.1">
    <property type="nucleotide sequence ID" value="NZ_BAAALF010000127.1"/>
</dbReference>
<protein>
    <submittedName>
        <fullName evidence="3">Uncharacterized protein</fullName>
    </submittedName>
</protein>
<evidence type="ECO:0000313" key="3">
    <source>
        <dbReference type="EMBL" id="GAA1258160.1"/>
    </source>
</evidence>
<evidence type="ECO:0000256" key="1">
    <source>
        <dbReference type="SAM" id="MobiDB-lite"/>
    </source>
</evidence>
<name>A0ABP4HBL8_9ACTN</name>
<evidence type="ECO:0000256" key="2">
    <source>
        <dbReference type="SAM" id="Phobius"/>
    </source>
</evidence>
<feature type="compositionally biased region" description="Low complexity" evidence="1">
    <location>
        <begin position="17"/>
        <end position="27"/>
    </location>
</feature>
<comment type="caution">
    <text evidence="3">The sequence shown here is derived from an EMBL/GenBank/DDBJ whole genome shotgun (WGS) entry which is preliminary data.</text>
</comment>
<evidence type="ECO:0000313" key="4">
    <source>
        <dbReference type="Proteomes" id="UP001500037"/>
    </source>
</evidence>
<reference evidence="4" key="1">
    <citation type="journal article" date="2019" name="Int. J. Syst. Evol. Microbiol.">
        <title>The Global Catalogue of Microorganisms (GCM) 10K type strain sequencing project: providing services to taxonomists for standard genome sequencing and annotation.</title>
        <authorList>
            <consortium name="The Broad Institute Genomics Platform"/>
            <consortium name="The Broad Institute Genome Sequencing Center for Infectious Disease"/>
            <person name="Wu L."/>
            <person name="Ma J."/>
        </authorList>
    </citation>
    <scope>NUCLEOTIDE SEQUENCE [LARGE SCALE GENOMIC DNA]</scope>
    <source>
        <strain evidence="4">JCM 13004</strain>
    </source>
</reference>
<organism evidence="3 4">
    <name type="scientific">Kitasatospora nipponensis</name>
    <dbReference type="NCBI Taxonomy" id="258049"/>
    <lineage>
        <taxon>Bacteria</taxon>
        <taxon>Bacillati</taxon>
        <taxon>Actinomycetota</taxon>
        <taxon>Actinomycetes</taxon>
        <taxon>Kitasatosporales</taxon>
        <taxon>Streptomycetaceae</taxon>
        <taxon>Kitasatospora</taxon>
    </lineage>
</organism>
<proteinExistence type="predicted"/>